<keyword evidence="2" id="KW-1185">Reference proteome</keyword>
<evidence type="ECO:0000313" key="1">
    <source>
        <dbReference type="EMBL" id="KAF0973397.1"/>
    </source>
</evidence>
<dbReference type="RefSeq" id="XP_044558110.1">
    <property type="nucleotide sequence ID" value="XM_044711919.1"/>
</dbReference>
<dbReference type="VEuPathDB" id="AmoebaDB:FDP41_008101"/>
<sequence>MNDLRPFNECSWKYLKNFIDDNKLNVKKNVGGKYKRTLHHIYMDILEALKEKPTMLIPVRPASTFDQVIDRQQIISDSRLTSTLLVFYDTEGGKTNLLWEYSFVLAGKVVIVNNKLQYQPIYKKDGDTGKYIFKKDKFNGINLEPVRKVMEQWLKEFSAKQIILVG</sequence>
<dbReference type="VEuPathDB" id="AmoebaDB:NfTy_092150"/>
<dbReference type="GeneID" id="68115319"/>
<dbReference type="VEuPathDB" id="AmoebaDB:NF0055300"/>
<comment type="caution">
    <text evidence="1">The sequence shown here is derived from an EMBL/GenBank/DDBJ whole genome shotgun (WGS) entry which is preliminary data.</text>
</comment>
<organism evidence="1 2">
    <name type="scientific">Naegleria fowleri</name>
    <name type="common">Brain eating amoeba</name>
    <dbReference type="NCBI Taxonomy" id="5763"/>
    <lineage>
        <taxon>Eukaryota</taxon>
        <taxon>Discoba</taxon>
        <taxon>Heterolobosea</taxon>
        <taxon>Tetramitia</taxon>
        <taxon>Eutetramitia</taxon>
        <taxon>Vahlkampfiidae</taxon>
        <taxon>Naegleria</taxon>
    </lineage>
</organism>
<name>A0A6A5B748_NAEFO</name>
<accession>A0A6A5B748</accession>
<protein>
    <submittedName>
        <fullName evidence="1">Uncharacterized protein</fullName>
    </submittedName>
</protein>
<gene>
    <name evidence="1" type="ORF">FDP41_008101</name>
</gene>
<reference evidence="1 2" key="1">
    <citation type="journal article" date="2019" name="Sci. Rep.">
        <title>Nanopore sequencing improves the draft genome of the human pathogenic amoeba Naegleria fowleri.</title>
        <authorList>
            <person name="Liechti N."/>
            <person name="Schurch N."/>
            <person name="Bruggmann R."/>
            <person name="Wittwer M."/>
        </authorList>
    </citation>
    <scope>NUCLEOTIDE SEQUENCE [LARGE SCALE GENOMIC DNA]</scope>
    <source>
        <strain evidence="1 2">ATCC 30894</strain>
    </source>
</reference>
<evidence type="ECO:0000313" key="2">
    <source>
        <dbReference type="Proteomes" id="UP000444721"/>
    </source>
</evidence>
<proteinExistence type="predicted"/>
<dbReference type="EMBL" id="VFQX01000060">
    <property type="protein sequence ID" value="KAF0973397.1"/>
    <property type="molecule type" value="Genomic_DNA"/>
</dbReference>
<dbReference type="Proteomes" id="UP000444721">
    <property type="component" value="Unassembled WGS sequence"/>
</dbReference>
<dbReference type="AlphaFoldDB" id="A0A6A5B748"/>